<evidence type="ECO:0000313" key="2">
    <source>
        <dbReference type="EMBL" id="KAH3720174.1"/>
    </source>
</evidence>
<dbReference type="Proteomes" id="UP000828390">
    <property type="component" value="Unassembled WGS sequence"/>
</dbReference>
<gene>
    <name evidence="2" type="ORF">DPMN_063068</name>
</gene>
<organism evidence="2 3">
    <name type="scientific">Dreissena polymorpha</name>
    <name type="common">Zebra mussel</name>
    <name type="synonym">Mytilus polymorpha</name>
    <dbReference type="NCBI Taxonomy" id="45954"/>
    <lineage>
        <taxon>Eukaryota</taxon>
        <taxon>Metazoa</taxon>
        <taxon>Spiralia</taxon>
        <taxon>Lophotrochozoa</taxon>
        <taxon>Mollusca</taxon>
        <taxon>Bivalvia</taxon>
        <taxon>Autobranchia</taxon>
        <taxon>Heteroconchia</taxon>
        <taxon>Euheterodonta</taxon>
        <taxon>Imparidentia</taxon>
        <taxon>Neoheterodontei</taxon>
        <taxon>Myida</taxon>
        <taxon>Dreissenoidea</taxon>
        <taxon>Dreissenidae</taxon>
        <taxon>Dreissena</taxon>
    </lineage>
</organism>
<evidence type="ECO:0000313" key="3">
    <source>
        <dbReference type="Proteomes" id="UP000828390"/>
    </source>
</evidence>
<accession>A0A9D4CAN3</accession>
<protein>
    <submittedName>
        <fullName evidence="2">Uncharacterized protein</fullName>
    </submittedName>
</protein>
<sequence>MKIIEVSQDGGTQYSQHAGETVLRFGSTAGGVLRGHKGGEAREEREEGLC</sequence>
<dbReference type="EMBL" id="JAIWYP010000013">
    <property type="protein sequence ID" value="KAH3720174.1"/>
    <property type="molecule type" value="Genomic_DNA"/>
</dbReference>
<dbReference type="AlphaFoldDB" id="A0A9D4CAN3"/>
<evidence type="ECO:0000256" key="1">
    <source>
        <dbReference type="SAM" id="MobiDB-lite"/>
    </source>
</evidence>
<comment type="caution">
    <text evidence="2">The sequence shown here is derived from an EMBL/GenBank/DDBJ whole genome shotgun (WGS) entry which is preliminary data.</text>
</comment>
<name>A0A9D4CAN3_DREPO</name>
<feature type="region of interest" description="Disordered" evidence="1">
    <location>
        <begin position="29"/>
        <end position="50"/>
    </location>
</feature>
<feature type="compositionally biased region" description="Basic and acidic residues" evidence="1">
    <location>
        <begin position="37"/>
        <end position="50"/>
    </location>
</feature>
<keyword evidence="3" id="KW-1185">Reference proteome</keyword>
<reference evidence="2" key="2">
    <citation type="submission" date="2020-11" db="EMBL/GenBank/DDBJ databases">
        <authorList>
            <person name="McCartney M.A."/>
            <person name="Auch B."/>
            <person name="Kono T."/>
            <person name="Mallez S."/>
            <person name="Becker A."/>
            <person name="Gohl D.M."/>
            <person name="Silverstein K.A.T."/>
            <person name="Koren S."/>
            <person name="Bechman K.B."/>
            <person name="Herman A."/>
            <person name="Abrahante J.E."/>
            <person name="Garbe J."/>
        </authorList>
    </citation>
    <scope>NUCLEOTIDE SEQUENCE</scope>
    <source>
        <strain evidence="2">Duluth1</strain>
        <tissue evidence="2">Whole animal</tissue>
    </source>
</reference>
<reference evidence="2" key="1">
    <citation type="journal article" date="2019" name="bioRxiv">
        <title>The Genome of the Zebra Mussel, Dreissena polymorpha: A Resource for Invasive Species Research.</title>
        <authorList>
            <person name="McCartney M.A."/>
            <person name="Auch B."/>
            <person name="Kono T."/>
            <person name="Mallez S."/>
            <person name="Zhang Y."/>
            <person name="Obille A."/>
            <person name="Becker A."/>
            <person name="Abrahante J.E."/>
            <person name="Garbe J."/>
            <person name="Badalamenti J.P."/>
            <person name="Herman A."/>
            <person name="Mangelson H."/>
            <person name="Liachko I."/>
            <person name="Sullivan S."/>
            <person name="Sone E.D."/>
            <person name="Koren S."/>
            <person name="Silverstein K.A.T."/>
            <person name="Beckman K.B."/>
            <person name="Gohl D.M."/>
        </authorList>
    </citation>
    <scope>NUCLEOTIDE SEQUENCE</scope>
    <source>
        <strain evidence="2">Duluth1</strain>
        <tissue evidence="2">Whole animal</tissue>
    </source>
</reference>
<proteinExistence type="predicted"/>